<feature type="compositionally biased region" description="Low complexity" evidence="1">
    <location>
        <begin position="324"/>
        <end position="338"/>
    </location>
</feature>
<dbReference type="Proteomes" id="UP000887565">
    <property type="component" value="Unplaced"/>
</dbReference>
<feature type="compositionally biased region" description="Low complexity" evidence="1">
    <location>
        <begin position="385"/>
        <end position="400"/>
    </location>
</feature>
<feature type="compositionally biased region" description="Basic and acidic residues" evidence="1">
    <location>
        <begin position="372"/>
        <end position="384"/>
    </location>
</feature>
<dbReference type="WBParaSite" id="nRc.2.0.1.t29315-RA">
    <property type="protein sequence ID" value="nRc.2.0.1.t29315-RA"/>
    <property type="gene ID" value="nRc.2.0.1.g29315"/>
</dbReference>
<dbReference type="AlphaFoldDB" id="A0A915JSM9"/>
<evidence type="ECO:0000256" key="1">
    <source>
        <dbReference type="SAM" id="MobiDB-lite"/>
    </source>
</evidence>
<evidence type="ECO:0000313" key="3">
    <source>
        <dbReference type="WBParaSite" id="nRc.2.0.1.t29315-RA"/>
    </source>
</evidence>
<reference evidence="3" key="1">
    <citation type="submission" date="2022-11" db="UniProtKB">
        <authorList>
            <consortium name="WormBaseParasite"/>
        </authorList>
    </citation>
    <scope>IDENTIFICATION</scope>
</reference>
<sequence length="488" mass="55489">MTLSLNLLDLPTMVIFDKLNAVFPTNEKSITISRGKSCLFNADLTTLLQSSLDFELNFEENLSILKSSLPVEKILRNLDVGIDSQRNISHTNEAVVEFSSESFNVEISLICQCTFIRKSLLTFMKHSTGIQKKNSNRQVKDACVECTIGNNVQTQTSSRSSKSSHISKRHEFPLMEAFFRELSLLGSSRFKSDSHPPDRKSHKSSHVHLKKSNRLEHSFNFYNQVSKSAKSRVPLEIRYNKNYVQKLEYDRQKLRRILADLEKNSHRKIFRPKSTPCTNILQSKDGMCQVDLTPKFRNQATQLEPEKVYRSVQTDDSPKSIGKQTSISRNSSSSRQTSYADEKFESDQDEQKSIVKSETPATVSTVKSIETSPRKKDISDKRSSESSPKSSSSKKSTIKSLPTQLDRDHSDKRSPELIDEEKSDGQQSGKLSPVSAYLEKLRSQQKNDDHFDYFMGRRWTIHTESVSSYRPSVDDDDNNDLISSDAVG</sequence>
<name>A0A915JSM9_ROMCU</name>
<keyword evidence="2" id="KW-1185">Reference proteome</keyword>
<feature type="region of interest" description="Disordered" evidence="1">
    <location>
        <begin position="465"/>
        <end position="488"/>
    </location>
</feature>
<protein>
    <submittedName>
        <fullName evidence="3">Uncharacterized protein</fullName>
    </submittedName>
</protein>
<feature type="compositionally biased region" description="Basic and acidic residues" evidence="1">
    <location>
        <begin position="439"/>
        <end position="449"/>
    </location>
</feature>
<feature type="compositionally biased region" description="Basic and acidic residues" evidence="1">
    <location>
        <begin position="405"/>
        <end position="416"/>
    </location>
</feature>
<feature type="region of interest" description="Disordered" evidence="1">
    <location>
        <begin position="299"/>
        <end position="449"/>
    </location>
</feature>
<accession>A0A915JSM9</accession>
<feature type="compositionally biased region" description="Basic and acidic residues" evidence="1">
    <location>
        <begin position="340"/>
        <end position="355"/>
    </location>
</feature>
<organism evidence="2 3">
    <name type="scientific">Romanomermis culicivorax</name>
    <name type="common">Nematode worm</name>
    <dbReference type="NCBI Taxonomy" id="13658"/>
    <lineage>
        <taxon>Eukaryota</taxon>
        <taxon>Metazoa</taxon>
        <taxon>Ecdysozoa</taxon>
        <taxon>Nematoda</taxon>
        <taxon>Enoplea</taxon>
        <taxon>Dorylaimia</taxon>
        <taxon>Mermithida</taxon>
        <taxon>Mermithoidea</taxon>
        <taxon>Mermithidae</taxon>
        <taxon>Romanomermis</taxon>
    </lineage>
</organism>
<proteinExistence type="predicted"/>
<evidence type="ECO:0000313" key="2">
    <source>
        <dbReference type="Proteomes" id="UP000887565"/>
    </source>
</evidence>
<feature type="compositionally biased region" description="Polar residues" evidence="1">
    <location>
        <begin position="356"/>
        <end position="371"/>
    </location>
</feature>